<organism evidence="2 3">
    <name type="scientific">Candidatus Daviesbacteria bacterium RIFCSPHIGHO2_12_FULL_37_11</name>
    <dbReference type="NCBI Taxonomy" id="1797777"/>
    <lineage>
        <taxon>Bacteria</taxon>
        <taxon>Candidatus Daviesiibacteriota</taxon>
    </lineage>
</organism>
<protein>
    <submittedName>
        <fullName evidence="2">Uncharacterized protein</fullName>
    </submittedName>
</protein>
<comment type="caution">
    <text evidence="2">The sequence shown here is derived from an EMBL/GenBank/DDBJ whole genome shotgun (WGS) entry which is preliminary data.</text>
</comment>
<evidence type="ECO:0000313" key="3">
    <source>
        <dbReference type="Proteomes" id="UP000176527"/>
    </source>
</evidence>
<evidence type="ECO:0000256" key="1">
    <source>
        <dbReference type="SAM" id="MobiDB-lite"/>
    </source>
</evidence>
<name>A0A1F5KCN5_9BACT</name>
<evidence type="ECO:0000313" key="2">
    <source>
        <dbReference type="EMBL" id="OGE38535.1"/>
    </source>
</evidence>
<accession>A0A1F5KCN5</accession>
<sequence length="62" mass="7610">MNERDFEKYSEEYVSKGNRRRRKETDKNRMIVDSLPPTGIHEVKRKVKDRRRNQIIKKALKH</sequence>
<proteinExistence type="predicted"/>
<dbReference type="EMBL" id="MFDE01000018">
    <property type="protein sequence ID" value="OGE38535.1"/>
    <property type="molecule type" value="Genomic_DNA"/>
</dbReference>
<dbReference type="Proteomes" id="UP000176527">
    <property type="component" value="Unassembled WGS sequence"/>
</dbReference>
<feature type="compositionally biased region" description="Basic and acidic residues" evidence="1">
    <location>
        <begin position="1"/>
        <end position="14"/>
    </location>
</feature>
<feature type="region of interest" description="Disordered" evidence="1">
    <location>
        <begin position="1"/>
        <end position="62"/>
    </location>
</feature>
<reference evidence="2 3" key="1">
    <citation type="journal article" date="2016" name="Nat. Commun.">
        <title>Thousands of microbial genomes shed light on interconnected biogeochemical processes in an aquifer system.</title>
        <authorList>
            <person name="Anantharaman K."/>
            <person name="Brown C.T."/>
            <person name="Hug L.A."/>
            <person name="Sharon I."/>
            <person name="Castelle C.J."/>
            <person name="Probst A.J."/>
            <person name="Thomas B.C."/>
            <person name="Singh A."/>
            <person name="Wilkins M.J."/>
            <person name="Karaoz U."/>
            <person name="Brodie E.L."/>
            <person name="Williams K.H."/>
            <person name="Hubbard S.S."/>
            <person name="Banfield J.F."/>
        </authorList>
    </citation>
    <scope>NUCLEOTIDE SEQUENCE [LARGE SCALE GENOMIC DNA]</scope>
</reference>
<dbReference type="AlphaFoldDB" id="A0A1F5KCN5"/>
<feature type="compositionally biased region" description="Basic residues" evidence="1">
    <location>
        <begin position="43"/>
        <end position="62"/>
    </location>
</feature>
<gene>
    <name evidence="2" type="ORF">A3F00_01415</name>
</gene>